<dbReference type="SUPFAM" id="SSF56601">
    <property type="entry name" value="beta-lactamase/transpeptidase-like"/>
    <property type="match status" value="1"/>
</dbReference>
<feature type="chain" id="PRO_5045429411" evidence="1">
    <location>
        <begin position="21"/>
        <end position="417"/>
    </location>
</feature>
<dbReference type="GO" id="GO:0016787">
    <property type="term" value="F:hydrolase activity"/>
    <property type="evidence" value="ECO:0007669"/>
    <property type="project" value="UniProtKB-KW"/>
</dbReference>
<sequence length="417" mass="44104">MRTGVVRAAAAALSSVVLMAAGAADATAGGNHRASGARMPAPDMAAVRTALGRTVGAGAPGAFAVIRDGGATTAARTATIGKADLNGTPMNASWRFRAGSNTKMFTAALVLRLAERNRIKLDRPMRDYLPPGTLPKGWTMTVRQVMQHRAGIYDHTYDLLGGPGEETTSAFEKRVRNTVYRPGQLAALSVKHGVQYPPGTRYAYSNTDYVLLGMAIEHVTHRPYADVLREQILRPLRLTGTSFVVPTRTIAGPHITGYLTNDNHSRPPLNATEQTASWIWSAGAVISSAADMDRFLGALLGGRLLSAASLRQMTSVLPTSTPRVAYGLGIREITLSCGKVYGHSGVVQGYQSEVFATRDGKRTVVAFANASNNGAVLRGLLSTLEPAFCGAAAPKPPPRRGRPAALGPIPVIGDIRV</sequence>
<feature type="signal peptide" evidence="1">
    <location>
        <begin position="1"/>
        <end position="20"/>
    </location>
</feature>
<dbReference type="InterPro" id="IPR050491">
    <property type="entry name" value="AmpC-like"/>
</dbReference>
<dbReference type="RefSeq" id="WP_344032494.1">
    <property type="nucleotide sequence ID" value="NZ_BAAABX010000086.1"/>
</dbReference>
<proteinExistence type="predicted"/>
<accession>A0ABN0Z6P7</accession>
<protein>
    <submittedName>
        <fullName evidence="3">Serine hydrolase domain-containing protein</fullName>
    </submittedName>
</protein>
<organism evidence="3 4">
    <name type="scientific">Streptomyces luteireticuli</name>
    <dbReference type="NCBI Taxonomy" id="173858"/>
    <lineage>
        <taxon>Bacteria</taxon>
        <taxon>Bacillati</taxon>
        <taxon>Actinomycetota</taxon>
        <taxon>Actinomycetes</taxon>
        <taxon>Kitasatosporales</taxon>
        <taxon>Streptomycetaceae</taxon>
        <taxon>Streptomyces</taxon>
    </lineage>
</organism>
<dbReference type="Proteomes" id="UP001500879">
    <property type="component" value="Unassembled WGS sequence"/>
</dbReference>
<dbReference type="PANTHER" id="PTHR46825">
    <property type="entry name" value="D-ALANYL-D-ALANINE-CARBOXYPEPTIDASE/ENDOPEPTIDASE AMPH"/>
    <property type="match status" value="1"/>
</dbReference>
<feature type="domain" description="Beta-lactamase-related" evidence="2">
    <location>
        <begin position="57"/>
        <end position="373"/>
    </location>
</feature>
<keyword evidence="4" id="KW-1185">Reference proteome</keyword>
<dbReference type="Gene3D" id="3.40.710.10">
    <property type="entry name" value="DD-peptidase/beta-lactamase superfamily"/>
    <property type="match status" value="1"/>
</dbReference>
<comment type="caution">
    <text evidence="3">The sequence shown here is derived from an EMBL/GenBank/DDBJ whole genome shotgun (WGS) entry which is preliminary data.</text>
</comment>
<dbReference type="EMBL" id="BAAABX010000086">
    <property type="protein sequence ID" value="GAA0436295.1"/>
    <property type="molecule type" value="Genomic_DNA"/>
</dbReference>
<dbReference type="InterPro" id="IPR001466">
    <property type="entry name" value="Beta-lactam-related"/>
</dbReference>
<dbReference type="InterPro" id="IPR012338">
    <property type="entry name" value="Beta-lactam/transpept-like"/>
</dbReference>
<keyword evidence="1" id="KW-0732">Signal</keyword>
<name>A0ABN0Z6P7_9ACTN</name>
<dbReference type="PANTHER" id="PTHR46825:SF7">
    <property type="entry name" value="D-ALANYL-D-ALANINE CARBOXYPEPTIDASE"/>
    <property type="match status" value="1"/>
</dbReference>
<keyword evidence="3" id="KW-0378">Hydrolase</keyword>
<evidence type="ECO:0000259" key="2">
    <source>
        <dbReference type="Pfam" id="PF00144"/>
    </source>
</evidence>
<reference evidence="3 4" key="1">
    <citation type="journal article" date="2019" name="Int. J. Syst. Evol. Microbiol.">
        <title>The Global Catalogue of Microorganisms (GCM) 10K type strain sequencing project: providing services to taxonomists for standard genome sequencing and annotation.</title>
        <authorList>
            <consortium name="The Broad Institute Genomics Platform"/>
            <consortium name="The Broad Institute Genome Sequencing Center for Infectious Disease"/>
            <person name="Wu L."/>
            <person name="Ma J."/>
        </authorList>
    </citation>
    <scope>NUCLEOTIDE SEQUENCE [LARGE SCALE GENOMIC DNA]</scope>
    <source>
        <strain evidence="3 4">JCM 4788</strain>
    </source>
</reference>
<evidence type="ECO:0000313" key="3">
    <source>
        <dbReference type="EMBL" id="GAA0436295.1"/>
    </source>
</evidence>
<gene>
    <name evidence="3" type="ORF">GCM10010357_67170</name>
</gene>
<dbReference type="Pfam" id="PF00144">
    <property type="entry name" value="Beta-lactamase"/>
    <property type="match status" value="1"/>
</dbReference>
<evidence type="ECO:0000313" key="4">
    <source>
        <dbReference type="Proteomes" id="UP001500879"/>
    </source>
</evidence>
<evidence type="ECO:0000256" key="1">
    <source>
        <dbReference type="SAM" id="SignalP"/>
    </source>
</evidence>